<dbReference type="Gene3D" id="3.20.20.140">
    <property type="entry name" value="Metal-dependent hydrolases"/>
    <property type="match status" value="1"/>
</dbReference>
<feature type="domain" description="Amidohydrolase-related" evidence="7">
    <location>
        <begin position="69"/>
        <end position="350"/>
    </location>
</feature>
<evidence type="ECO:0000256" key="3">
    <source>
        <dbReference type="ARBA" id="ARBA00022801"/>
    </source>
</evidence>
<proteinExistence type="inferred from homology"/>
<evidence type="ECO:0000256" key="6">
    <source>
        <dbReference type="HAMAP-Rule" id="MF_01518"/>
    </source>
</evidence>
<reference evidence="9 10" key="1">
    <citation type="submission" date="2023-03" db="EMBL/GenBank/DDBJ databases">
        <title>Fodinicurvata sp. CAU 1616 isolated from sea sendiment.</title>
        <authorList>
            <person name="Kim W."/>
        </authorList>
    </citation>
    <scope>NUCLEOTIDE SEQUENCE [LARGE SCALE GENOMIC DNA]</scope>
    <source>
        <strain evidence="9 10">CAU 1616</strain>
    </source>
</reference>
<sequence>MTGYQEILARRIDQARGAAAADLVVKGGRYLDVARGVLETGDLAICGDTIVGVGPDYRGTCESDARGRIVVPGFIDTHVHVESSMVTPVEFGRCVLPRGTTTAICDPHEISNVLGAEGLEYFLQVAGKIPLDLFVQLSSCVPATHLETSGAALTAQELSRWRDHPRSLGLAEMMNFPGLLAKDPGVLDKLAAFEGRHIDGHAPMVSGRDLCAYAACGIRNCHESSSLAEAEEKLSRGLQVLLREGSVAKNLDTLIPLLTERTWPFLAFCTDDRNPLDIEREGHLDYLIRRAIALGAPALDVYRCVSWAAARHFGLADRGMVAPGQRADLVLLDDLETCAVSRVIAAGRPVDEALLAEDPGIAPVGYGSMKLAPVTAEAFDVPVGLPQPVIGIIPLSLVTERLDLALPERGGLRLPDPEQDVLRVAVVERHRHSGNIGRGFVKGFGFREGALAASVGHDSHNVTVIGASTRDMAVAVNRLIELGGGFVAVRDGKVLAELPLPVAGLMSDRPFAEVAAALKPLQAATQAMGCPLPDPFIQMAFLALPVIPHLKITDRGLVDVDRFELIAA</sequence>
<dbReference type="CDD" id="cd01295">
    <property type="entry name" value="AdeC"/>
    <property type="match status" value="1"/>
</dbReference>
<evidence type="ECO:0000256" key="2">
    <source>
        <dbReference type="ARBA" id="ARBA00012782"/>
    </source>
</evidence>
<evidence type="ECO:0000313" key="10">
    <source>
        <dbReference type="Proteomes" id="UP001215503"/>
    </source>
</evidence>
<dbReference type="SUPFAM" id="SSF51338">
    <property type="entry name" value="Composite domain of metallo-dependent hydrolases"/>
    <property type="match status" value="1"/>
</dbReference>
<dbReference type="PANTHER" id="PTHR11113:SF2">
    <property type="entry name" value="ADENINE DEAMINASE"/>
    <property type="match status" value="1"/>
</dbReference>
<dbReference type="InterPro" id="IPR006680">
    <property type="entry name" value="Amidohydro-rel"/>
</dbReference>
<name>A0ABT5YP78_9PROT</name>
<comment type="catalytic activity">
    <reaction evidence="5 6">
        <text>adenine + H2O + H(+) = hypoxanthine + NH4(+)</text>
        <dbReference type="Rhea" id="RHEA:23688"/>
        <dbReference type="ChEBI" id="CHEBI:15377"/>
        <dbReference type="ChEBI" id="CHEBI:15378"/>
        <dbReference type="ChEBI" id="CHEBI:16708"/>
        <dbReference type="ChEBI" id="CHEBI:17368"/>
        <dbReference type="ChEBI" id="CHEBI:28938"/>
        <dbReference type="EC" id="3.5.4.2"/>
    </reaction>
</comment>
<dbReference type="Gene3D" id="2.30.40.10">
    <property type="entry name" value="Urease, subunit C, domain 1"/>
    <property type="match status" value="1"/>
</dbReference>
<evidence type="ECO:0000259" key="8">
    <source>
        <dbReference type="Pfam" id="PF13382"/>
    </source>
</evidence>
<comment type="similarity">
    <text evidence="1 6">Belongs to the metallo-dependent hydrolases superfamily. Adenine deaminase family.</text>
</comment>
<keyword evidence="4 6" id="KW-0464">Manganese</keyword>
<keyword evidence="3 6" id="KW-0378">Hydrolase</keyword>
<dbReference type="InterPro" id="IPR026912">
    <property type="entry name" value="Adenine_deam_C"/>
</dbReference>
<comment type="cofactor">
    <cofactor evidence="6">
        <name>Mn(2+)</name>
        <dbReference type="ChEBI" id="CHEBI:29035"/>
    </cofactor>
</comment>
<dbReference type="InterPro" id="IPR032466">
    <property type="entry name" value="Metal_Hydrolase"/>
</dbReference>
<dbReference type="InterPro" id="IPR006679">
    <property type="entry name" value="Adenine_deam"/>
</dbReference>
<dbReference type="HAMAP" id="MF_01518">
    <property type="entry name" value="Adenine_deamin"/>
    <property type="match status" value="1"/>
</dbReference>
<dbReference type="RefSeq" id="WP_275823524.1">
    <property type="nucleotide sequence ID" value="NZ_JARHUD010000007.1"/>
</dbReference>
<keyword evidence="10" id="KW-1185">Reference proteome</keyword>
<organism evidence="9 10">
    <name type="scientific">Aquibaculum arenosum</name>
    <dbReference type="NCBI Taxonomy" id="3032591"/>
    <lineage>
        <taxon>Bacteria</taxon>
        <taxon>Pseudomonadati</taxon>
        <taxon>Pseudomonadota</taxon>
        <taxon>Alphaproteobacteria</taxon>
        <taxon>Rhodospirillales</taxon>
        <taxon>Rhodovibrionaceae</taxon>
        <taxon>Aquibaculum</taxon>
    </lineage>
</organism>
<evidence type="ECO:0000256" key="4">
    <source>
        <dbReference type="ARBA" id="ARBA00023211"/>
    </source>
</evidence>
<dbReference type="GO" id="GO:0000034">
    <property type="term" value="F:adenine deaminase activity"/>
    <property type="evidence" value="ECO:0007669"/>
    <property type="project" value="UniProtKB-EC"/>
</dbReference>
<dbReference type="PANTHER" id="PTHR11113">
    <property type="entry name" value="N-ACETYLGLUCOSAMINE-6-PHOSPHATE DEACETYLASE"/>
    <property type="match status" value="1"/>
</dbReference>
<evidence type="ECO:0000256" key="1">
    <source>
        <dbReference type="ARBA" id="ARBA00006773"/>
    </source>
</evidence>
<evidence type="ECO:0000256" key="5">
    <source>
        <dbReference type="ARBA" id="ARBA00047720"/>
    </source>
</evidence>
<evidence type="ECO:0000313" key="9">
    <source>
        <dbReference type="EMBL" id="MDF2096765.1"/>
    </source>
</evidence>
<dbReference type="EMBL" id="JARHUD010000007">
    <property type="protein sequence ID" value="MDF2096765.1"/>
    <property type="molecule type" value="Genomic_DNA"/>
</dbReference>
<dbReference type="Pfam" id="PF01979">
    <property type="entry name" value="Amidohydro_1"/>
    <property type="match status" value="1"/>
</dbReference>
<dbReference type="Proteomes" id="UP001215503">
    <property type="component" value="Unassembled WGS sequence"/>
</dbReference>
<comment type="caution">
    <text evidence="9">The sequence shown here is derived from an EMBL/GenBank/DDBJ whole genome shotgun (WGS) entry which is preliminary data.</text>
</comment>
<dbReference type="NCBIfam" id="TIGR01178">
    <property type="entry name" value="ade"/>
    <property type="match status" value="1"/>
</dbReference>
<dbReference type="InterPro" id="IPR011059">
    <property type="entry name" value="Metal-dep_hydrolase_composite"/>
</dbReference>
<gene>
    <name evidence="6 9" type="primary">ade</name>
    <name evidence="9" type="ORF">P2G67_12340</name>
</gene>
<dbReference type="EC" id="3.5.4.2" evidence="2 6"/>
<protein>
    <recommendedName>
        <fullName evidence="2 6">Adenine deaminase</fullName>
        <shortName evidence="6">Adenase</shortName>
        <shortName evidence="6">Adenine aminase</shortName>
        <ecNumber evidence="2 6">3.5.4.2</ecNumber>
    </recommendedName>
</protein>
<dbReference type="SUPFAM" id="SSF51556">
    <property type="entry name" value="Metallo-dependent hydrolases"/>
    <property type="match status" value="1"/>
</dbReference>
<accession>A0ABT5YP78</accession>
<evidence type="ECO:0000259" key="7">
    <source>
        <dbReference type="Pfam" id="PF01979"/>
    </source>
</evidence>
<feature type="domain" description="Adenine deaminase C-terminal" evidence="8">
    <location>
        <begin position="397"/>
        <end position="564"/>
    </location>
</feature>
<dbReference type="Pfam" id="PF13382">
    <property type="entry name" value="Adenine_deam_C"/>
    <property type="match status" value="1"/>
</dbReference>